<dbReference type="AlphaFoldDB" id="A0A4R1BIE6"/>
<reference evidence="1 2" key="1">
    <citation type="submission" date="2019-03" db="EMBL/GenBank/DDBJ databases">
        <authorList>
            <person name="Kim M.K.M."/>
        </authorList>
    </citation>
    <scope>NUCLEOTIDE SEQUENCE [LARGE SCALE GENOMIC DNA]</scope>
    <source>
        <strain evidence="1 2">17J68-12</strain>
    </source>
</reference>
<evidence type="ECO:0000313" key="1">
    <source>
        <dbReference type="EMBL" id="TCJ17056.1"/>
    </source>
</evidence>
<sequence>MEPPRARPTTAFLLFFLAIFTSCRERSQVTRAYYYWRSSEPEASERHFVKKTGLQKLYVRQLDVDWDPVQGAVPMSEGSPEKLKEQLRLYDSVNPQFVPVVFITNKVFEQIDTVEAVSLLARRVARRCLPGLDAIDLQYEDRHYLRGWGGAIRPREVQVDCDWTVATAPAYFAFLRALRRQVPDSIRLSATIRLHQYKHFSKTGVPPVNRGMLMIYNISDPTRYGPGSSIFDEKKAAAYFDGAARYPLPLDMALPAFSWTLIFRKGKFYGIQNSLDEEKVRALSFVTHKGGPFYAVTQDTVFNDIYLRPGDELKVEQTSVADLRAAAALAQTAVNTRRYSVALFELSENEIKHYGHDTLSAVYASFR</sequence>
<dbReference type="PROSITE" id="PS51257">
    <property type="entry name" value="PROKAR_LIPOPROTEIN"/>
    <property type="match status" value="1"/>
</dbReference>
<gene>
    <name evidence="1" type="ORF">EPD60_07020</name>
</gene>
<name>A0A4R1BIE6_9BACT</name>
<dbReference type="RefSeq" id="WP_131448261.1">
    <property type="nucleotide sequence ID" value="NZ_SJZI01000009.1"/>
</dbReference>
<proteinExistence type="predicted"/>
<dbReference type="Proteomes" id="UP000295334">
    <property type="component" value="Unassembled WGS sequence"/>
</dbReference>
<evidence type="ECO:0000313" key="2">
    <source>
        <dbReference type="Proteomes" id="UP000295334"/>
    </source>
</evidence>
<comment type="caution">
    <text evidence="1">The sequence shown here is derived from an EMBL/GenBank/DDBJ whole genome shotgun (WGS) entry which is preliminary data.</text>
</comment>
<accession>A0A4R1BIE6</accession>
<protein>
    <submittedName>
        <fullName evidence="1">Uncharacterized protein</fullName>
    </submittedName>
</protein>
<dbReference type="EMBL" id="SJZI01000009">
    <property type="protein sequence ID" value="TCJ17056.1"/>
    <property type="molecule type" value="Genomic_DNA"/>
</dbReference>
<organism evidence="1 2">
    <name type="scientific">Flaviaesturariibacter flavus</name>
    <dbReference type="NCBI Taxonomy" id="2502780"/>
    <lineage>
        <taxon>Bacteria</taxon>
        <taxon>Pseudomonadati</taxon>
        <taxon>Bacteroidota</taxon>
        <taxon>Chitinophagia</taxon>
        <taxon>Chitinophagales</taxon>
        <taxon>Chitinophagaceae</taxon>
        <taxon>Flaviaestuariibacter</taxon>
    </lineage>
</organism>
<dbReference type="OrthoDB" id="634553at2"/>
<keyword evidence="2" id="KW-1185">Reference proteome</keyword>